<dbReference type="Proteomes" id="UP000037035">
    <property type="component" value="Unassembled WGS sequence"/>
</dbReference>
<evidence type="ECO:0000256" key="1">
    <source>
        <dbReference type="SAM" id="MobiDB-lite"/>
    </source>
</evidence>
<keyword evidence="3" id="KW-1185">Reference proteome</keyword>
<evidence type="ECO:0000313" key="2">
    <source>
        <dbReference type="EMBL" id="KNZ59635.1"/>
    </source>
</evidence>
<proteinExistence type="predicted"/>
<feature type="compositionally biased region" description="Polar residues" evidence="1">
    <location>
        <begin position="62"/>
        <end position="84"/>
    </location>
</feature>
<dbReference type="EMBL" id="LAVV01006493">
    <property type="protein sequence ID" value="KNZ59635.1"/>
    <property type="molecule type" value="Genomic_DNA"/>
</dbReference>
<name>A0A0L6VHP7_9BASI</name>
<dbReference type="AlphaFoldDB" id="A0A0L6VHP7"/>
<gene>
    <name evidence="2" type="ORF">VP01_1690g6</name>
</gene>
<protein>
    <submittedName>
        <fullName evidence="2">Uncharacterized protein</fullName>
    </submittedName>
</protein>
<organism evidence="2 3">
    <name type="scientific">Puccinia sorghi</name>
    <dbReference type="NCBI Taxonomy" id="27349"/>
    <lineage>
        <taxon>Eukaryota</taxon>
        <taxon>Fungi</taxon>
        <taxon>Dikarya</taxon>
        <taxon>Basidiomycota</taxon>
        <taxon>Pucciniomycotina</taxon>
        <taxon>Pucciniomycetes</taxon>
        <taxon>Pucciniales</taxon>
        <taxon>Pucciniaceae</taxon>
        <taxon>Puccinia</taxon>
    </lineage>
</organism>
<evidence type="ECO:0000313" key="3">
    <source>
        <dbReference type="Proteomes" id="UP000037035"/>
    </source>
</evidence>
<sequence length="84" mass="9037">MVTPNRTTSNSRTGPLKINIWALVKQSKPTGNPECPTYIHEAKAVGILAVYMPVSVSAAEMPTTTQPQDKSANHNSSNITLSDK</sequence>
<accession>A0A0L6VHP7</accession>
<comment type="caution">
    <text evidence="2">The sequence shown here is derived from an EMBL/GenBank/DDBJ whole genome shotgun (WGS) entry which is preliminary data.</text>
</comment>
<reference evidence="2 3" key="1">
    <citation type="submission" date="2015-08" db="EMBL/GenBank/DDBJ databases">
        <title>Next Generation Sequencing and Analysis of the Genome of Puccinia sorghi L Schw, the Causal Agent of Maize Common Rust.</title>
        <authorList>
            <person name="Rochi L."/>
            <person name="Burguener G."/>
            <person name="Darino M."/>
            <person name="Turjanski A."/>
            <person name="Kreff E."/>
            <person name="Dieguez M.J."/>
            <person name="Sacco F."/>
        </authorList>
    </citation>
    <scope>NUCLEOTIDE SEQUENCE [LARGE SCALE GENOMIC DNA]</scope>
    <source>
        <strain evidence="2 3">RO10H11247</strain>
    </source>
</reference>
<feature type="region of interest" description="Disordered" evidence="1">
    <location>
        <begin position="60"/>
        <end position="84"/>
    </location>
</feature>
<dbReference type="VEuPathDB" id="FungiDB:VP01_1690g6"/>